<organism evidence="1 2">
    <name type="scientific">Lamprobacter modestohalophilus</name>
    <dbReference type="NCBI Taxonomy" id="1064514"/>
    <lineage>
        <taxon>Bacteria</taxon>
        <taxon>Pseudomonadati</taxon>
        <taxon>Pseudomonadota</taxon>
        <taxon>Gammaproteobacteria</taxon>
        <taxon>Chromatiales</taxon>
        <taxon>Chromatiaceae</taxon>
        <taxon>Lamprobacter</taxon>
    </lineage>
</organism>
<accession>A0A9X0W7U5</accession>
<sequence>MPETVVTLPLNAQLFQPTHDIGAEPPHTRVVPELADLVDVFTETTQVCLFERSPTPEIERYLANLDQRSWRGFRLVTSAPTAQMPSSTWPLPICEGDDNDRAALANDLAFLAELYADLLGCPALGVRMERLDQAMCPRWHRDRTGVRLLCTYRGPGTEWIEDRRLDGLNLREEATQSCPASGCAEAFDIVLLKGSAWPGNAKRGAIHRSPAPDTKGRYLLAMDALWDV</sequence>
<dbReference type="InterPro" id="IPR014955">
    <property type="entry name" value="DUF1826"/>
</dbReference>
<dbReference type="RefSeq" id="WP_200241840.1">
    <property type="nucleotide sequence ID" value="NZ_NRRY01000010.1"/>
</dbReference>
<dbReference type="Proteomes" id="UP001138768">
    <property type="component" value="Unassembled WGS sequence"/>
</dbReference>
<name>A0A9X0W7U5_9GAMM</name>
<keyword evidence="2" id="KW-1185">Reference proteome</keyword>
<gene>
    <name evidence="1" type="ORF">CKO42_08105</name>
</gene>
<comment type="caution">
    <text evidence="1">The sequence shown here is derived from an EMBL/GenBank/DDBJ whole genome shotgun (WGS) entry which is preliminary data.</text>
</comment>
<dbReference type="AlphaFoldDB" id="A0A9X0W7U5"/>
<dbReference type="EMBL" id="NRRY01000010">
    <property type="protein sequence ID" value="MBK1618401.1"/>
    <property type="molecule type" value="Genomic_DNA"/>
</dbReference>
<evidence type="ECO:0000313" key="1">
    <source>
        <dbReference type="EMBL" id="MBK1618401.1"/>
    </source>
</evidence>
<evidence type="ECO:0008006" key="3">
    <source>
        <dbReference type="Google" id="ProtNLM"/>
    </source>
</evidence>
<dbReference type="Pfam" id="PF08856">
    <property type="entry name" value="DUF1826"/>
    <property type="match status" value="1"/>
</dbReference>
<evidence type="ECO:0000313" key="2">
    <source>
        <dbReference type="Proteomes" id="UP001138768"/>
    </source>
</evidence>
<reference evidence="1 2" key="1">
    <citation type="journal article" date="2020" name="Microorganisms">
        <title>Osmotic Adaptation and Compatible Solute Biosynthesis of Phototrophic Bacteria as Revealed from Genome Analyses.</title>
        <authorList>
            <person name="Imhoff J.F."/>
            <person name="Rahn T."/>
            <person name="Kunzel S."/>
            <person name="Keller A."/>
            <person name="Neulinger S.C."/>
        </authorList>
    </citation>
    <scope>NUCLEOTIDE SEQUENCE [LARGE SCALE GENOMIC DNA]</scope>
    <source>
        <strain evidence="1 2">DSM 25653</strain>
    </source>
</reference>
<proteinExistence type="predicted"/>
<protein>
    <recommendedName>
        <fullName evidence="3">DUF1826 domain-containing protein</fullName>
    </recommendedName>
</protein>